<evidence type="ECO:0000313" key="3">
    <source>
        <dbReference type="Proteomes" id="UP000500857"/>
    </source>
</evidence>
<accession>A0A6H1U3T9</accession>
<dbReference type="Proteomes" id="UP000500857">
    <property type="component" value="Chromosome"/>
</dbReference>
<feature type="region of interest" description="Disordered" evidence="1">
    <location>
        <begin position="13"/>
        <end position="63"/>
    </location>
</feature>
<sequence>MRFKLSPAIVKTEKVGGIGPNGDRATVKSRSPTDAIESKRETSPSGGSASKPIAGDRIGKESI</sequence>
<name>A0A6H1U3T9_9CYAN</name>
<evidence type="ECO:0000256" key="1">
    <source>
        <dbReference type="SAM" id="MobiDB-lite"/>
    </source>
</evidence>
<dbReference type="AlphaFoldDB" id="A0A6H1U3T9"/>
<keyword evidence="3" id="KW-1185">Reference proteome</keyword>
<reference evidence="2 3" key="1">
    <citation type="submission" date="2020-04" db="EMBL/GenBank/DDBJ databases">
        <authorList>
            <person name="Basu S."/>
            <person name="Maruthanayagam V."/>
            <person name="Chakraborty S."/>
            <person name="Pramanik A."/>
            <person name="Mukherjee J."/>
            <person name="Brink B."/>
        </authorList>
    </citation>
    <scope>NUCLEOTIDE SEQUENCE [LARGE SCALE GENOMIC DNA]</scope>
    <source>
        <strain evidence="2 3">AP17</strain>
    </source>
</reference>
<dbReference type="EMBL" id="CP051167">
    <property type="protein sequence ID" value="QIZ73096.1"/>
    <property type="molecule type" value="Genomic_DNA"/>
</dbReference>
<dbReference type="KEGG" id="oxy:HCG48_22895"/>
<proteinExistence type="predicted"/>
<protein>
    <submittedName>
        <fullName evidence="2">Uncharacterized protein</fullName>
    </submittedName>
</protein>
<organism evidence="2 3">
    <name type="scientific">Oxynema aestuarii AP17</name>
    <dbReference type="NCBI Taxonomy" id="2064643"/>
    <lineage>
        <taxon>Bacteria</taxon>
        <taxon>Bacillati</taxon>
        <taxon>Cyanobacteriota</taxon>
        <taxon>Cyanophyceae</taxon>
        <taxon>Oscillatoriophycideae</taxon>
        <taxon>Oscillatoriales</taxon>
        <taxon>Oscillatoriaceae</taxon>
        <taxon>Oxynema</taxon>
        <taxon>Oxynema aestuarii</taxon>
    </lineage>
</organism>
<dbReference type="RefSeq" id="WP_168571242.1">
    <property type="nucleotide sequence ID" value="NZ_CP051167.1"/>
</dbReference>
<evidence type="ECO:0000313" key="2">
    <source>
        <dbReference type="EMBL" id="QIZ73096.1"/>
    </source>
</evidence>
<gene>
    <name evidence="2" type="ORF">HCG48_22895</name>
</gene>